<dbReference type="InterPro" id="IPR003010">
    <property type="entry name" value="C-N_Hydrolase"/>
</dbReference>
<feature type="compositionally biased region" description="Polar residues" evidence="1">
    <location>
        <begin position="252"/>
        <end position="261"/>
    </location>
</feature>
<evidence type="ECO:0000256" key="1">
    <source>
        <dbReference type="SAM" id="MobiDB-lite"/>
    </source>
</evidence>
<feature type="domain" description="CN hydrolase" evidence="2">
    <location>
        <begin position="1"/>
        <end position="221"/>
    </location>
</feature>
<proteinExistence type="predicted"/>
<sequence length="261" mass="28229">MLGRHRKLHLFDIDIPGRIAFKESDVFTPGDDLQTFVYDDLAFAVIICYDIRFPELARQAALQRLDGHQHHVVLVVAERTLALGAKQADHLAREGFHAQALAQHIVLAEQLAAHAFANDADGRARLEFIAGEFAPCHQRPVAGGKPGVGAADHAAGPVAPTRHQRGRRPRLGCHGHHAANLLRDHVGIGVLEGWRGAGAGPHALAGAHLQQIGAQPGDLVLHGARGAIAQRDHGDHRTHADHDTQHREERTQQIAANGAQR</sequence>
<feature type="compositionally biased region" description="Basic and acidic residues" evidence="1">
    <location>
        <begin position="231"/>
        <end position="251"/>
    </location>
</feature>
<dbReference type="Gene3D" id="3.60.110.10">
    <property type="entry name" value="Carbon-nitrogen hydrolase"/>
    <property type="match status" value="1"/>
</dbReference>
<feature type="region of interest" description="Disordered" evidence="1">
    <location>
        <begin position="231"/>
        <end position="261"/>
    </location>
</feature>
<dbReference type="AlphaFoldDB" id="A0A645A457"/>
<dbReference type="Pfam" id="PF00795">
    <property type="entry name" value="CN_hydrolase"/>
    <property type="match status" value="1"/>
</dbReference>
<comment type="caution">
    <text evidence="3">The sequence shown here is derived from an EMBL/GenBank/DDBJ whole genome shotgun (WGS) entry which is preliminary data.</text>
</comment>
<dbReference type="SUPFAM" id="SSF56317">
    <property type="entry name" value="Carbon-nitrogen hydrolase"/>
    <property type="match status" value="1"/>
</dbReference>
<name>A0A645A457_9ZZZZ</name>
<dbReference type="EMBL" id="VSSQ01011520">
    <property type="protein sequence ID" value="MPM47041.1"/>
    <property type="molecule type" value="Genomic_DNA"/>
</dbReference>
<organism evidence="3">
    <name type="scientific">bioreactor metagenome</name>
    <dbReference type="NCBI Taxonomy" id="1076179"/>
    <lineage>
        <taxon>unclassified sequences</taxon>
        <taxon>metagenomes</taxon>
        <taxon>ecological metagenomes</taxon>
    </lineage>
</organism>
<evidence type="ECO:0000259" key="2">
    <source>
        <dbReference type="PROSITE" id="PS50263"/>
    </source>
</evidence>
<protein>
    <recommendedName>
        <fullName evidence="2">CN hydrolase domain-containing protein</fullName>
    </recommendedName>
</protein>
<dbReference type="PANTHER" id="PTHR23088">
    <property type="entry name" value="NITRILASE-RELATED"/>
    <property type="match status" value="1"/>
</dbReference>
<dbReference type="InterPro" id="IPR036526">
    <property type="entry name" value="C-N_Hydrolase_sf"/>
</dbReference>
<dbReference type="PROSITE" id="PS50263">
    <property type="entry name" value="CN_HYDROLASE"/>
    <property type="match status" value="1"/>
</dbReference>
<accession>A0A645A457</accession>
<gene>
    <name evidence="3" type="ORF">SDC9_93749</name>
</gene>
<dbReference type="PANTHER" id="PTHR23088:SF27">
    <property type="entry name" value="DEAMINATED GLUTATHIONE AMIDASE"/>
    <property type="match status" value="1"/>
</dbReference>
<reference evidence="3" key="1">
    <citation type="submission" date="2019-08" db="EMBL/GenBank/DDBJ databases">
        <authorList>
            <person name="Kucharzyk K."/>
            <person name="Murdoch R.W."/>
            <person name="Higgins S."/>
            <person name="Loffler F."/>
        </authorList>
    </citation>
    <scope>NUCLEOTIDE SEQUENCE</scope>
</reference>
<evidence type="ECO:0000313" key="3">
    <source>
        <dbReference type="EMBL" id="MPM47041.1"/>
    </source>
</evidence>